<name>A0ABT1Z445_9RHOB</name>
<keyword evidence="4" id="KW-0050">Antiport</keyword>
<feature type="transmembrane region" description="Helical" evidence="12">
    <location>
        <begin position="270"/>
        <end position="291"/>
    </location>
</feature>
<proteinExistence type="predicted"/>
<feature type="transmembrane region" description="Helical" evidence="12">
    <location>
        <begin position="820"/>
        <end position="840"/>
    </location>
</feature>
<keyword evidence="7 12" id="KW-1133">Transmembrane helix</keyword>
<keyword evidence="8" id="KW-0406">Ion transport</keyword>
<evidence type="ECO:0000256" key="9">
    <source>
        <dbReference type="ARBA" id="ARBA00023136"/>
    </source>
</evidence>
<dbReference type="InterPro" id="IPR001516">
    <property type="entry name" value="Proton_antipo_N"/>
</dbReference>
<dbReference type="NCBIfam" id="NF009288">
    <property type="entry name" value="PRK12648.1"/>
    <property type="match status" value="1"/>
</dbReference>
<dbReference type="InterPro" id="IPR046806">
    <property type="entry name" value="MrpA_C/MbhE"/>
</dbReference>
<feature type="transmembrane region" description="Helical" evidence="12">
    <location>
        <begin position="625"/>
        <end position="645"/>
    </location>
</feature>
<evidence type="ECO:0000313" key="19">
    <source>
        <dbReference type="Proteomes" id="UP001165396"/>
    </source>
</evidence>
<feature type="transmembrane region" description="Helical" evidence="12">
    <location>
        <begin position="690"/>
        <end position="708"/>
    </location>
</feature>
<evidence type="ECO:0000256" key="11">
    <source>
        <dbReference type="SAM" id="MobiDB-lite"/>
    </source>
</evidence>
<dbReference type="InterPro" id="IPR050616">
    <property type="entry name" value="CPA3_Na-H_Antiporter_A"/>
</dbReference>
<dbReference type="Pfam" id="PF13244">
    <property type="entry name" value="MbhD"/>
    <property type="match status" value="1"/>
</dbReference>
<dbReference type="EMBL" id="JANKJG010000013">
    <property type="protein sequence ID" value="MCR8827907.1"/>
    <property type="molecule type" value="Genomic_DNA"/>
</dbReference>
<evidence type="ECO:0000256" key="8">
    <source>
        <dbReference type="ARBA" id="ARBA00023065"/>
    </source>
</evidence>
<feature type="transmembrane region" description="Helical" evidence="12">
    <location>
        <begin position="162"/>
        <end position="185"/>
    </location>
</feature>
<feature type="transmembrane region" description="Helical" evidence="12">
    <location>
        <begin position="109"/>
        <end position="125"/>
    </location>
</feature>
<protein>
    <submittedName>
        <fullName evidence="18">Monovalent cation/H+ antiporter subunit A</fullName>
    </submittedName>
</protein>
<feature type="compositionally biased region" description="Basic and acidic residues" evidence="11">
    <location>
        <begin position="933"/>
        <end position="947"/>
    </location>
</feature>
<feature type="transmembrane region" description="Helical" evidence="12">
    <location>
        <begin position="565"/>
        <end position="584"/>
    </location>
</feature>
<feature type="transmembrane region" description="Helical" evidence="12">
    <location>
        <begin position="367"/>
        <end position="388"/>
    </location>
</feature>
<feature type="domain" description="NADH:quinone oxidoreductase/Mrp antiporter transmembrane" evidence="13">
    <location>
        <begin position="126"/>
        <end position="401"/>
    </location>
</feature>
<evidence type="ECO:0000259" key="15">
    <source>
        <dbReference type="Pfam" id="PF04039"/>
    </source>
</evidence>
<feature type="transmembrane region" description="Helical" evidence="12">
    <location>
        <begin position="604"/>
        <end position="620"/>
    </location>
</feature>
<feature type="transmembrane region" description="Helical" evidence="12">
    <location>
        <begin position="651"/>
        <end position="669"/>
    </location>
</feature>
<keyword evidence="6 10" id="KW-0812">Transmembrane</keyword>
<comment type="caution">
    <text evidence="18">The sequence shown here is derived from an EMBL/GenBank/DDBJ whole genome shotgun (WGS) entry which is preliminary data.</text>
</comment>
<accession>A0ABT1Z445</accession>
<evidence type="ECO:0000256" key="12">
    <source>
        <dbReference type="SAM" id="Phobius"/>
    </source>
</evidence>
<evidence type="ECO:0000256" key="1">
    <source>
        <dbReference type="ARBA" id="ARBA00002378"/>
    </source>
</evidence>
<evidence type="ECO:0000256" key="7">
    <source>
        <dbReference type="ARBA" id="ARBA00022989"/>
    </source>
</evidence>
<feature type="domain" description="Na+/H+ antiporter MnhB subunit-related protein" evidence="15">
    <location>
        <begin position="794"/>
        <end position="916"/>
    </location>
</feature>
<evidence type="ECO:0000256" key="3">
    <source>
        <dbReference type="ARBA" id="ARBA00022448"/>
    </source>
</evidence>
<feature type="transmembrane region" description="Helical" evidence="12">
    <location>
        <begin position="77"/>
        <end position="97"/>
    </location>
</feature>
<reference evidence="18" key="1">
    <citation type="submission" date="2022-07" db="EMBL/GenBank/DDBJ databases">
        <title>Pseudosulfitobacter sp. strain AP-MA-4, whole genome sequence.</title>
        <authorList>
            <person name="Jiang Y."/>
        </authorList>
    </citation>
    <scope>NUCLEOTIDE SEQUENCE</scope>
    <source>
        <strain evidence="18">AP-MA-4</strain>
    </source>
</reference>
<feature type="transmembrane region" description="Helical" evidence="12">
    <location>
        <begin position="750"/>
        <end position="772"/>
    </location>
</feature>
<dbReference type="RefSeq" id="WP_258295679.1">
    <property type="nucleotide sequence ID" value="NZ_JANKJG010000013.1"/>
</dbReference>
<feature type="transmembrane region" description="Helical" evidence="12">
    <location>
        <begin position="505"/>
        <end position="526"/>
    </location>
</feature>
<organism evidence="18 19">
    <name type="scientific">Pseudosulfitobacter koreensis</name>
    <dbReference type="NCBI Taxonomy" id="2968472"/>
    <lineage>
        <taxon>Bacteria</taxon>
        <taxon>Pseudomonadati</taxon>
        <taxon>Pseudomonadota</taxon>
        <taxon>Alphaproteobacteria</taxon>
        <taxon>Rhodobacterales</taxon>
        <taxon>Roseobacteraceae</taxon>
        <taxon>Pseudosulfitobacter</taxon>
    </lineage>
</organism>
<dbReference type="PANTHER" id="PTHR43373">
    <property type="entry name" value="NA(+)/H(+) ANTIPORTER SUBUNIT"/>
    <property type="match status" value="1"/>
</dbReference>
<dbReference type="Pfam" id="PF04039">
    <property type="entry name" value="MnhB"/>
    <property type="match status" value="1"/>
</dbReference>
<evidence type="ECO:0000256" key="6">
    <source>
        <dbReference type="ARBA" id="ARBA00022692"/>
    </source>
</evidence>
<comment type="subcellular location">
    <subcellularLocation>
        <location evidence="2">Cell membrane</location>
        <topology evidence="2">Multi-pass membrane protein</topology>
    </subcellularLocation>
    <subcellularLocation>
        <location evidence="10">Membrane</location>
        <topology evidence="10">Multi-pass membrane protein</topology>
    </subcellularLocation>
</comment>
<sequence length="959" mass="103034">MSLFFIVALPFFGALLPGLMNSAGRSACAGVTFTVTLAAFVGLLTNLPAVLAGDLVTARLEWMPALGLNFTLMLDGLGFFFALLILGIGLLIIAYARHYLSREDNMGEFFTYLLLFQGAMVGIVLSDNILLLLVFWELTSLSSFLLIGYWKHLPEARQGARMALTVTGMGGLCMIGGMLILGQIAGSYDLSVILQNRDLIQADPLYLTALILILLGCFTKSAQFPFHFWLPHAMAAPTPVSAYLHSATMVKAGIFLMARMWPVLSGTPEWFVIVTTAGLATMVLGATIALFKNDLKSLLAFSTVSHLGLITMLLGTGTAFGAMAATFHILNHATFKAALFMSAGIIDHEAHTRDIRRLGGLRTLMPVTFVIVALASLSMAGIPLLNGFLSKEMMLEEATHTVLFDTPWLVPVLATVASVFSAAYCFRLIGHVFFGPVRDDYPAKPHDPGAGLWLPPALLVVLVVVIGVAPFLAEPFVKLVTVSVLGNAAEVPTAYFKIWHGLVPALYLSIVAVVGGLVLLITFQLLNRIWESTPRPEAKTIFDALIAGVVLLAQKLILGLHNGAFTRYAMIAFVAILAAGYHAWSTGTVGGATRLPQSAGPVPIAGWGMLVAATIGLVFLHRNRFLSLMLIGIVGLMVSVGFVFFSAPDLAMTQFTVEVVTIILLLLALNFLPKYTPVESTLLRRVRDGGVAVAGGLATFALAHHYLLRDAVSTPISEFHLANSYKGGGGTNAVNVILVDFRGFDTYGEIIVLGIAALLIYALTETLLNGPVRARLLNRKPDQKRAGDTHPMMMVVLTRVIMPVILMVGFYIFLRGHNEPGGGFIAGLVVSIGVVMQYMASGFAWTSTRLKYPYHGVIGAGVLIAGLTGIGSWFVGKPFLTSDFAYVRIPPFEEFELATAALFDLGVFLAVVGAVMLSLESFSRLARRASQPESEHPMDIDPSREGPDADPAPTAKEAF</sequence>
<evidence type="ECO:0000259" key="13">
    <source>
        <dbReference type="Pfam" id="PF00361"/>
    </source>
</evidence>
<feature type="transmembrane region" description="Helical" evidence="12">
    <location>
        <begin position="131"/>
        <end position="150"/>
    </location>
</feature>
<evidence type="ECO:0000256" key="10">
    <source>
        <dbReference type="RuleBase" id="RU000320"/>
    </source>
</evidence>
<feature type="domain" description="MrpA C-terminal/MbhE" evidence="17">
    <location>
        <begin position="683"/>
        <end position="764"/>
    </location>
</feature>
<dbReference type="Proteomes" id="UP001165396">
    <property type="component" value="Unassembled WGS sequence"/>
</dbReference>
<feature type="transmembrane region" description="Helical" evidence="12">
    <location>
        <begin position="242"/>
        <end position="264"/>
    </location>
</feature>
<dbReference type="PRINTS" id="PR01434">
    <property type="entry name" value="NADHDHGNASE5"/>
</dbReference>
<evidence type="ECO:0000256" key="4">
    <source>
        <dbReference type="ARBA" id="ARBA00022449"/>
    </source>
</evidence>
<dbReference type="Pfam" id="PF00662">
    <property type="entry name" value="Proton_antipo_N"/>
    <property type="match status" value="1"/>
</dbReference>
<feature type="transmembrane region" description="Helical" evidence="12">
    <location>
        <begin position="450"/>
        <end position="473"/>
    </location>
</feature>
<dbReference type="PANTHER" id="PTHR43373:SF1">
    <property type="entry name" value="NA(+)_H(+) ANTIPORTER SUBUNIT A"/>
    <property type="match status" value="1"/>
</dbReference>
<dbReference type="Pfam" id="PF20501">
    <property type="entry name" value="MbhE"/>
    <property type="match status" value="1"/>
</dbReference>
<feature type="transmembrane region" description="Helical" evidence="12">
    <location>
        <begin position="852"/>
        <end position="875"/>
    </location>
</feature>
<evidence type="ECO:0000259" key="14">
    <source>
        <dbReference type="Pfam" id="PF00662"/>
    </source>
</evidence>
<evidence type="ECO:0000259" key="16">
    <source>
        <dbReference type="Pfam" id="PF13244"/>
    </source>
</evidence>
<feature type="domain" description="NADH-Ubiquinone oxidoreductase (complex I) chain 5 N-terminal" evidence="14">
    <location>
        <begin position="63"/>
        <end position="110"/>
    </location>
</feature>
<feature type="transmembrane region" description="Helical" evidence="12">
    <location>
        <begin position="298"/>
        <end position="323"/>
    </location>
</feature>
<feature type="transmembrane region" description="Helical" evidence="12">
    <location>
        <begin position="895"/>
        <end position="919"/>
    </location>
</feature>
<evidence type="ECO:0000259" key="17">
    <source>
        <dbReference type="Pfam" id="PF20501"/>
    </source>
</evidence>
<evidence type="ECO:0000313" key="18">
    <source>
        <dbReference type="EMBL" id="MCR8827907.1"/>
    </source>
</evidence>
<feature type="transmembrane region" description="Helical" evidence="12">
    <location>
        <begin position="329"/>
        <end position="346"/>
    </location>
</feature>
<keyword evidence="9 12" id="KW-0472">Membrane</keyword>
<dbReference type="InterPro" id="IPR025383">
    <property type="entry name" value="MrpA_C/MbhD"/>
</dbReference>
<feature type="transmembrane region" description="Helical" evidence="12">
    <location>
        <begin position="408"/>
        <end position="429"/>
    </location>
</feature>
<feature type="domain" description="MrpA C-terminal/MbhD" evidence="16">
    <location>
        <begin position="610"/>
        <end position="674"/>
    </location>
</feature>
<feature type="region of interest" description="Disordered" evidence="11">
    <location>
        <begin position="928"/>
        <end position="959"/>
    </location>
</feature>
<dbReference type="InterPro" id="IPR001750">
    <property type="entry name" value="ND/Mrp_TM"/>
</dbReference>
<evidence type="ECO:0000256" key="2">
    <source>
        <dbReference type="ARBA" id="ARBA00004651"/>
    </source>
</evidence>
<feature type="transmembrane region" description="Helical" evidence="12">
    <location>
        <begin position="205"/>
        <end position="230"/>
    </location>
</feature>
<keyword evidence="3" id="KW-0813">Transport</keyword>
<feature type="transmembrane region" description="Helical" evidence="12">
    <location>
        <begin position="793"/>
        <end position="814"/>
    </location>
</feature>
<comment type="function">
    <text evidence="1">NDH-1 shuttles electrons from NADH, via FMN and iron-sulfur (Fe-S) centers, to quinones in the respiratory chain. The immediate electron acceptor for the enzyme in this species is believed to be ubiquinone. Couples the redox reaction to proton translocation (for every two electrons transferred, four hydrogen ions are translocated across the cytoplasmic membrane), and thus conserves the redox energy in a proton gradient.</text>
</comment>
<keyword evidence="19" id="KW-1185">Reference proteome</keyword>
<dbReference type="Pfam" id="PF00361">
    <property type="entry name" value="Proton_antipo_M"/>
    <property type="match status" value="1"/>
</dbReference>
<gene>
    <name evidence="18" type="ORF">NTA49_15305</name>
</gene>
<evidence type="ECO:0000256" key="5">
    <source>
        <dbReference type="ARBA" id="ARBA00022475"/>
    </source>
</evidence>
<keyword evidence="5" id="KW-1003">Cell membrane</keyword>
<dbReference type="InterPro" id="IPR007182">
    <property type="entry name" value="MnhB"/>
</dbReference>